<keyword evidence="4" id="KW-1185">Reference proteome</keyword>
<dbReference type="InterPro" id="IPR011989">
    <property type="entry name" value="ARM-like"/>
</dbReference>
<dbReference type="Gene3D" id="1.25.10.10">
    <property type="entry name" value="Leucine-rich Repeat Variant"/>
    <property type="match status" value="1"/>
</dbReference>
<evidence type="ECO:0008006" key="5">
    <source>
        <dbReference type="Google" id="ProtNLM"/>
    </source>
</evidence>
<keyword evidence="2" id="KW-0605">Phycobilisome</keyword>
<dbReference type="GO" id="GO:0030089">
    <property type="term" value="C:phycobilisome"/>
    <property type="evidence" value="ECO:0007669"/>
    <property type="project" value="UniProtKB-KW"/>
</dbReference>
<gene>
    <name evidence="3" type="ORF">Pse7429DRAFT_4066</name>
</gene>
<organism evidence="3 4">
    <name type="scientific">Pseudanabaena biceps PCC 7429</name>
    <dbReference type="NCBI Taxonomy" id="927668"/>
    <lineage>
        <taxon>Bacteria</taxon>
        <taxon>Bacillati</taxon>
        <taxon>Cyanobacteriota</taxon>
        <taxon>Cyanophyceae</taxon>
        <taxon>Pseudanabaenales</taxon>
        <taxon>Pseudanabaenaceae</taxon>
        <taxon>Pseudanabaena</taxon>
    </lineage>
</organism>
<dbReference type="InterPro" id="IPR016024">
    <property type="entry name" value="ARM-type_fold"/>
</dbReference>
<name>L8MSG3_9CYAN</name>
<dbReference type="EMBL" id="ALWB01000245">
    <property type="protein sequence ID" value="ELS30827.1"/>
    <property type="molecule type" value="Genomic_DNA"/>
</dbReference>
<evidence type="ECO:0000256" key="1">
    <source>
        <dbReference type="ARBA" id="ARBA00022549"/>
    </source>
</evidence>
<sequence>MLMSDDIEIEWVACNALKGMGVEAIEALPEIFSLMQKRGINRHPYTVGEILVQLSNIFPEIITVLKFHLFSDNTNLLHAILFTCSLMDEKSALLYKPLIDIAKSRIEETKSLAILALGSTGKKDEELCELLLENAIASEWYIRGNAINSMGKLQVSPEKAVPIIINALDDTEGHDWNVQECAIAALANYGSLVGSYAADAITKLKAIRKALKDEQPEDWICQIIEVNGALKKIRSALS</sequence>
<proteinExistence type="predicted"/>
<dbReference type="Proteomes" id="UP000011201">
    <property type="component" value="Unassembled WGS sequence"/>
</dbReference>
<dbReference type="AlphaFoldDB" id="L8MSG3"/>
<dbReference type="SUPFAM" id="SSF48371">
    <property type="entry name" value="ARM repeat"/>
    <property type="match status" value="1"/>
</dbReference>
<comment type="caution">
    <text evidence="3">The sequence shown here is derived from an EMBL/GenBank/DDBJ whole genome shotgun (WGS) entry which is preliminary data.</text>
</comment>
<evidence type="ECO:0000313" key="3">
    <source>
        <dbReference type="EMBL" id="ELS30827.1"/>
    </source>
</evidence>
<protein>
    <recommendedName>
        <fullName evidence="5">PBS lyase HEAT domain protein repeat-containing protein</fullName>
    </recommendedName>
</protein>
<evidence type="ECO:0000256" key="2">
    <source>
        <dbReference type="ARBA" id="ARBA00022738"/>
    </source>
</evidence>
<reference evidence="3 4" key="1">
    <citation type="journal article" date="2013" name="Proc. Natl. Acad. Sci. U.S.A.">
        <title>Improving the coverage of the cyanobacterial phylum using diversity-driven genome sequencing.</title>
        <authorList>
            <person name="Shih P.M."/>
            <person name="Wu D."/>
            <person name="Latifi A."/>
            <person name="Axen S.D."/>
            <person name="Fewer D.P."/>
            <person name="Talla E."/>
            <person name="Calteau A."/>
            <person name="Cai F."/>
            <person name="Tandeau de Marsac N."/>
            <person name="Rippka R."/>
            <person name="Herdman M."/>
            <person name="Sivonen K."/>
            <person name="Coursin T."/>
            <person name="Laurent T."/>
            <person name="Goodwin L."/>
            <person name="Nolan M."/>
            <person name="Davenport K.W."/>
            <person name="Han C.S."/>
            <person name="Rubin E.M."/>
            <person name="Eisen J.A."/>
            <person name="Woyke T."/>
            <person name="Gugger M."/>
            <person name="Kerfeld C.A."/>
        </authorList>
    </citation>
    <scope>NUCLEOTIDE SEQUENCE [LARGE SCALE GENOMIC DNA]</scope>
    <source>
        <strain evidence="3 4">PCC 7429</strain>
    </source>
</reference>
<dbReference type="PATRIC" id="fig|927668.3.peg.4600"/>
<evidence type="ECO:0000313" key="4">
    <source>
        <dbReference type="Proteomes" id="UP000011201"/>
    </source>
</evidence>
<dbReference type="Pfam" id="PF13646">
    <property type="entry name" value="HEAT_2"/>
    <property type="match status" value="1"/>
</dbReference>
<keyword evidence="1" id="KW-0042">Antenna complex</keyword>
<accession>L8MSG3</accession>